<evidence type="ECO:0000259" key="1">
    <source>
        <dbReference type="PROSITE" id="PS50943"/>
    </source>
</evidence>
<dbReference type="Proteomes" id="UP000070186">
    <property type="component" value="Unassembled WGS sequence"/>
</dbReference>
<feature type="domain" description="HTH cro/C1-type" evidence="1">
    <location>
        <begin position="23"/>
        <end position="79"/>
    </location>
</feature>
<dbReference type="SUPFAM" id="SSF47413">
    <property type="entry name" value="lambda repressor-like DNA-binding domains"/>
    <property type="match status" value="1"/>
</dbReference>
<dbReference type="EMBL" id="LODL01000021">
    <property type="protein sequence ID" value="KXB30201.1"/>
    <property type="molecule type" value="Genomic_DNA"/>
</dbReference>
<reference evidence="2 3" key="1">
    <citation type="submission" date="2015-12" db="EMBL/GenBank/DDBJ databases">
        <title>Nitrous oxide reduction kinetics distinguish bacteria harboring typical versus atypical NosZ.</title>
        <authorList>
            <person name="Yoon S."/>
            <person name="Nissen S."/>
            <person name="Park D."/>
            <person name="Sanford R.A."/>
            <person name="Loeffler F.E."/>
        </authorList>
    </citation>
    <scope>NUCLEOTIDE SEQUENCE [LARGE SCALE GENOMIC DNA]</scope>
    <source>
        <strain evidence="2 3">ATCC BAA-841</strain>
    </source>
</reference>
<dbReference type="RefSeq" id="WP_066883602.1">
    <property type="nucleotide sequence ID" value="NZ_LODL01000021.1"/>
</dbReference>
<dbReference type="InterPro" id="IPR010982">
    <property type="entry name" value="Lambda_DNA-bd_dom_sf"/>
</dbReference>
<keyword evidence="3" id="KW-1185">Reference proteome</keyword>
<dbReference type="AlphaFoldDB" id="A0A133XGZ1"/>
<dbReference type="Pfam" id="PF13560">
    <property type="entry name" value="HTH_31"/>
    <property type="match status" value="1"/>
</dbReference>
<gene>
    <name evidence="2" type="ORF">AT959_12620</name>
</gene>
<protein>
    <submittedName>
        <fullName evidence="2">XRE family transcriptional regulator</fullName>
    </submittedName>
</protein>
<dbReference type="PROSITE" id="PS50943">
    <property type="entry name" value="HTH_CROC1"/>
    <property type="match status" value="1"/>
</dbReference>
<dbReference type="CDD" id="cd00093">
    <property type="entry name" value="HTH_XRE"/>
    <property type="match status" value="1"/>
</dbReference>
<dbReference type="SMART" id="SM00530">
    <property type="entry name" value="HTH_XRE"/>
    <property type="match status" value="1"/>
</dbReference>
<dbReference type="Gene3D" id="1.10.260.40">
    <property type="entry name" value="lambda repressor-like DNA-binding domains"/>
    <property type="match status" value="1"/>
</dbReference>
<proteinExistence type="predicted"/>
<comment type="caution">
    <text evidence="2">The sequence shown here is derived from an EMBL/GenBank/DDBJ whole genome shotgun (WGS) entry which is preliminary data.</text>
</comment>
<organism evidence="2 3">
    <name type="scientific">Dechloromonas denitrificans</name>
    <dbReference type="NCBI Taxonomy" id="281362"/>
    <lineage>
        <taxon>Bacteria</taxon>
        <taxon>Pseudomonadati</taxon>
        <taxon>Pseudomonadota</taxon>
        <taxon>Betaproteobacteria</taxon>
        <taxon>Rhodocyclales</taxon>
        <taxon>Azonexaceae</taxon>
        <taxon>Dechloromonas</taxon>
    </lineage>
</organism>
<dbReference type="STRING" id="281362.AT959_12620"/>
<evidence type="ECO:0000313" key="2">
    <source>
        <dbReference type="EMBL" id="KXB30201.1"/>
    </source>
</evidence>
<dbReference type="InterPro" id="IPR001387">
    <property type="entry name" value="Cro/C1-type_HTH"/>
</dbReference>
<dbReference type="GO" id="GO:0003677">
    <property type="term" value="F:DNA binding"/>
    <property type="evidence" value="ECO:0007669"/>
    <property type="project" value="InterPro"/>
</dbReference>
<evidence type="ECO:0000313" key="3">
    <source>
        <dbReference type="Proteomes" id="UP000070186"/>
    </source>
</evidence>
<sequence>MPAKAPPNPSAVVEQLAALGARIRAQRKALRVSATALAEAAGMSRVSVHRIEQGEPSVTMGAYLNVLAALGMTFSATAVSDEASGNTADDKAGWLPARVRLADFPQLKQLAWQLQGADELTPREALGIYERNWRHLDEAALLPREQNLIDALRLAFGGSDTPGASDV</sequence>
<accession>A0A133XGZ1</accession>
<name>A0A133XGZ1_9RHOO</name>